<reference evidence="1" key="1">
    <citation type="submission" date="2019-09" db="EMBL/GenBank/DDBJ databases">
        <title>Characterisation of the sponge microbiome using genome-centric metagenomics.</title>
        <authorList>
            <person name="Engelberts J.P."/>
            <person name="Robbins S.J."/>
            <person name="De Goeij J.M."/>
            <person name="Aranda M."/>
            <person name="Bell S.C."/>
            <person name="Webster N.S."/>
        </authorList>
    </citation>
    <scope>NUCLEOTIDE SEQUENCE</scope>
    <source>
        <strain evidence="1">SB0675_bin_29</strain>
    </source>
</reference>
<proteinExistence type="predicted"/>
<sequence length="253" mass="28495">MSTAYLSVNAWREIFARVFNDADLQSNVSPDWLINPATRRRLKLDYLCQPVGIAVRFSGLTGKGRRRRDDWELLEEEQRDQTRDELCRRHGIQLAVIDPFDDPVKQMDRFLSVLSRARRLTALGDHTSREKGVSMDALAAAVQNANQLRFSLSRNPEQTVGTLAEAWRDRETNIATSLQEAAAVKAPQPTRSQRRALAQLACGQRIVHTHFGDGVVTEVSGEDVDKRIKILFDGDQERTFLASLLADKLEAAP</sequence>
<name>A0A6B1G5L4_9CHLR</name>
<organism evidence="1">
    <name type="scientific">Caldilineaceae bacterium SB0675_bin_29</name>
    <dbReference type="NCBI Taxonomy" id="2605266"/>
    <lineage>
        <taxon>Bacteria</taxon>
        <taxon>Bacillati</taxon>
        <taxon>Chloroflexota</taxon>
        <taxon>Caldilineae</taxon>
        <taxon>Caldilineales</taxon>
        <taxon>Caldilineaceae</taxon>
    </lineage>
</organism>
<dbReference type="EMBL" id="VYDA01000440">
    <property type="protein sequence ID" value="MYH62475.1"/>
    <property type="molecule type" value="Genomic_DNA"/>
</dbReference>
<protein>
    <submittedName>
        <fullName evidence="1">Uncharacterized protein</fullName>
    </submittedName>
</protein>
<comment type="caution">
    <text evidence="1">The sequence shown here is derived from an EMBL/GenBank/DDBJ whole genome shotgun (WGS) entry which is preliminary data.</text>
</comment>
<gene>
    <name evidence="1" type="ORF">F4148_12205</name>
</gene>
<dbReference type="AlphaFoldDB" id="A0A6B1G5L4"/>
<accession>A0A6B1G5L4</accession>
<evidence type="ECO:0000313" key="1">
    <source>
        <dbReference type="EMBL" id="MYH62475.1"/>
    </source>
</evidence>